<reference evidence="2 3" key="1">
    <citation type="submission" date="2024-02" db="EMBL/GenBank/DDBJ databases">
        <title>Chromosome-level genome assembly of the Eurasian Minnow (Phoxinus phoxinus).</title>
        <authorList>
            <person name="Oriowo T.O."/>
            <person name="Martin S."/>
            <person name="Stange M."/>
            <person name="Chrysostomakis Y."/>
            <person name="Brown T."/>
            <person name="Winkler S."/>
            <person name="Kukowka S."/>
            <person name="Myers E.W."/>
            <person name="Bohne A."/>
        </authorList>
    </citation>
    <scope>NUCLEOTIDE SEQUENCE [LARGE SCALE GENOMIC DNA]</scope>
    <source>
        <strain evidence="2">ZFMK-TIS-60720</strain>
        <tissue evidence="2">Whole Organism</tissue>
    </source>
</reference>
<evidence type="ECO:0008006" key="4">
    <source>
        <dbReference type="Google" id="ProtNLM"/>
    </source>
</evidence>
<feature type="compositionally biased region" description="Basic and acidic residues" evidence="1">
    <location>
        <begin position="779"/>
        <end position="800"/>
    </location>
</feature>
<dbReference type="EMBL" id="JAYKXH010000017">
    <property type="protein sequence ID" value="KAK7138863.1"/>
    <property type="molecule type" value="Genomic_DNA"/>
</dbReference>
<accession>A0AAN9CL50</accession>
<dbReference type="Pfam" id="PF15273">
    <property type="entry name" value="NHS"/>
    <property type="match status" value="1"/>
</dbReference>
<dbReference type="InterPro" id="IPR024845">
    <property type="entry name" value="NHS-like"/>
</dbReference>
<feature type="compositionally biased region" description="Low complexity" evidence="1">
    <location>
        <begin position="442"/>
        <end position="454"/>
    </location>
</feature>
<evidence type="ECO:0000256" key="1">
    <source>
        <dbReference type="SAM" id="MobiDB-lite"/>
    </source>
</evidence>
<feature type="compositionally biased region" description="Polar residues" evidence="1">
    <location>
        <begin position="392"/>
        <end position="401"/>
    </location>
</feature>
<feature type="region of interest" description="Disordered" evidence="1">
    <location>
        <begin position="567"/>
        <end position="658"/>
    </location>
</feature>
<comment type="caution">
    <text evidence="2">The sequence shown here is derived from an EMBL/GenBank/DDBJ whole genome shotgun (WGS) entry which is preliminary data.</text>
</comment>
<feature type="compositionally biased region" description="Polar residues" evidence="1">
    <location>
        <begin position="161"/>
        <end position="179"/>
    </location>
</feature>
<dbReference type="PANTHER" id="PTHR23039">
    <property type="entry name" value="NANCE-HORAN SYNDROME PROTEIN"/>
    <property type="match status" value="1"/>
</dbReference>
<feature type="compositionally biased region" description="Basic and acidic residues" evidence="1">
    <location>
        <begin position="455"/>
        <end position="469"/>
    </location>
</feature>
<feature type="region of interest" description="Disordered" evidence="1">
    <location>
        <begin position="42"/>
        <end position="90"/>
    </location>
</feature>
<feature type="compositionally biased region" description="Polar residues" evidence="1">
    <location>
        <begin position="567"/>
        <end position="591"/>
    </location>
</feature>
<feature type="compositionally biased region" description="Low complexity" evidence="1">
    <location>
        <begin position="367"/>
        <end position="385"/>
    </location>
</feature>
<feature type="compositionally biased region" description="Low complexity" evidence="1">
    <location>
        <begin position="645"/>
        <end position="658"/>
    </location>
</feature>
<feature type="region of interest" description="Disordered" evidence="1">
    <location>
        <begin position="1400"/>
        <end position="1432"/>
    </location>
</feature>
<proteinExistence type="predicted"/>
<feature type="compositionally biased region" description="Pro residues" evidence="1">
    <location>
        <begin position="933"/>
        <end position="949"/>
    </location>
</feature>
<feature type="region of interest" description="Disordered" evidence="1">
    <location>
        <begin position="488"/>
        <end position="551"/>
    </location>
</feature>
<feature type="region of interest" description="Disordered" evidence="1">
    <location>
        <begin position="134"/>
        <end position="190"/>
    </location>
</feature>
<feature type="compositionally biased region" description="Polar residues" evidence="1">
    <location>
        <begin position="801"/>
        <end position="813"/>
    </location>
</feature>
<feature type="compositionally biased region" description="Polar residues" evidence="1">
    <location>
        <begin position="64"/>
        <end position="77"/>
    </location>
</feature>
<evidence type="ECO:0000313" key="2">
    <source>
        <dbReference type="EMBL" id="KAK7138863.1"/>
    </source>
</evidence>
<feature type="compositionally biased region" description="Low complexity" evidence="1">
    <location>
        <begin position="606"/>
        <end position="619"/>
    </location>
</feature>
<protein>
    <recommendedName>
        <fullName evidence="4">KIAA1522</fullName>
    </recommendedName>
</protein>
<feature type="region of interest" description="Disordered" evidence="1">
    <location>
        <begin position="1198"/>
        <end position="1231"/>
    </location>
</feature>
<feature type="region of interest" description="Disordered" evidence="1">
    <location>
        <begin position="439"/>
        <end position="476"/>
    </location>
</feature>
<feature type="compositionally biased region" description="Low complexity" evidence="1">
    <location>
        <begin position="402"/>
        <end position="419"/>
    </location>
</feature>
<feature type="compositionally biased region" description="Polar residues" evidence="1">
    <location>
        <begin position="1201"/>
        <end position="1226"/>
    </location>
</feature>
<name>A0AAN9CL50_9TELE</name>
<keyword evidence="3" id="KW-1185">Reference proteome</keyword>
<feature type="region of interest" description="Disordered" evidence="1">
    <location>
        <begin position="1282"/>
        <end position="1303"/>
    </location>
</feature>
<feature type="compositionally biased region" description="Acidic residues" evidence="1">
    <location>
        <begin position="139"/>
        <end position="149"/>
    </location>
</feature>
<gene>
    <name evidence="2" type="ORF">R3I93_016086</name>
</gene>
<sequence length="1432" mass="157035">MSRSNSTGDLVPKDITEILALQASKKKRGSSLGRAFSWFKGSRRKRSLSNGQTRSGGPCVRSGESATAKQIQASSEASKAGQKQDEQRKLTVHYTTSQHYQENVFIDGSRPQYLEDLHTEAQEGLKILQQEEHKNGVDFQDDQTEPEEDTSSKERDESLETDSTAGHSVNSMSTVSAVSSHPVLTRQGSTFKPLNPVKILDKTKRRSRRTTIMGIPQQVQRELDMARGTLMQQFPNRECDEEDSSGTVVIPTTDGELPLVNHEGARVHLQNIEVLQTSRDEEFLINHIHSVYQDELNRKLGLGACPTQRPKSLAVPRMTTSYFLHEPQGPVMSISPQATYLSKIIPNAVLPAAIDIIEINHDHSRRSASTVSKSSLASASPASSRSGGGTNQGPLTASSNKSHSQSSETVVSNSSTISSKGRCLPTFVADSTKEVSDLIPKDMSVTSSRSWTSSDSKDTNHRLDHREMDDAGDNVRNSLSFSRSLSVMKTKLPPPPPQRTYSLHHEKLKRRSRERVDIKDLKDIAPNDEQIGRDLSNAKEDHQSTNNKKSCVHSAVLSSLRDFQTSVESSPLSPDQAFTGSHVRLSNTSPKKTGESGENKFDRTLSPSSGYSSQSGTPTHSPKEVSPSSPGKRRVKPSKPERAGVQSSPVVSVSSSMTSLSSVTSDMVHQDIQTNTTPSEPLKCSPLLTLKNKVTPTHPNNALRELFNIPPPPKVKAPSPPPPETWIHNKRTIELLCGPGPNPHKLHQLQKQQKESSIGKNQNGNSMQILEQMITKTQTTEESKIKEQMENKEAVKEKNESISPQVHEQTTTEPPDVRHNGSSTLHNELESPETLAEVNQTIRLQGGTTVEDQKERGSQSLLTTKVPTIKVDQSLLSQTNCEVKTNGVIVSTSSPRNDKTNEEIQRHCHVKGFLNHKPMQTLGIEVPDVKGISPPPSPPPEHHPPPPPTKKMSASSVSIPPSKEEEEQKQEKEEQVTFLESSWPPPPPPMEESTDLMFEEQDELDFPPPPPSFMHEPLSEILVNCHEESCEQQSNTELVSSNASDMDSSPDQDSEMHTILPEKIVQNGMDNRQQDKPCNNVSDFLLDQVLDGMENTTVASPKMSFLLPDRFVQGEDSSEHATPESQADSNVPLAPPLPVENQSIVNLRRHLSLVNKDNRSKELLCRHKSTPIPKEDANIPLVTPSLLQMVRLRSVNVGEDQINNDSKPTSVTTTNEDHSFTSQATPQKPIRKSLALKSNSPAKSSPAPATVPSMCLQEAIRMKTAAMSSSRVPAMLNLRLSSSSTASSPVPSPKTPDGCDLHKSPASTASFIFSKSTKKVIIETPSSPEVQASLKQSLAAEIMHVSDQAKMMITNGTKKAIKVPPPVAKKPVHGTNPPNKMENVTPEKTEILTNKQITRIEVNGQSDPVHPAGQRAQSLGSQEQPRSTETAC</sequence>
<dbReference type="GO" id="GO:0030154">
    <property type="term" value="P:cell differentiation"/>
    <property type="evidence" value="ECO:0007669"/>
    <property type="project" value="TreeGrafter"/>
</dbReference>
<feature type="compositionally biased region" description="Basic and acidic residues" evidence="1">
    <location>
        <begin position="592"/>
        <end position="603"/>
    </location>
</feature>
<feature type="region of interest" description="Disordered" evidence="1">
    <location>
        <begin position="1114"/>
        <end position="1137"/>
    </location>
</feature>
<feature type="compositionally biased region" description="Basic and acidic residues" evidence="1">
    <location>
        <begin position="514"/>
        <end position="543"/>
    </location>
</feature>
<feature type="region of interest" description="Disordered" evidence="1">
    <location>
        <begin position="776"/>
        <end position="833"/>
    </location>
</feature>
<organism evidence="2 3">
    <name type="scientific">Phoxinus phoxinus</name>
    <name type="common">Eurasian minnow</name>
    <dbReference type="NCBI Taxonomy" id="58324"/>
    <lineage>
        <taxon>Eukaryota</taxon>
        <taxon>Metazoa</taxon>
        <taxon>Chordata</taxon>
        <taxon>Craniata</taxon>
        <taxon>Vertebrata</taxon>
        <taxon>Euteleostomi</taxon>
        <taxon>Actinopterygii</taxon>
        <taxon>Neopterygii</taxon>
        <taxon>Teleostei</taxon>
        <taxon>Ostariophysi</taxon>
        <taxon>Cypriniformes</taxon>
        <taxon>Leuciscidae</taxon>
        <taxon>Phoxininae</taxon>
        <taxon>Phoxinus</taxon>
    </lineage>
</organism>
<evidence type="ECO:0000313" key="3">
    <source>
        <dbReference type="Proteomes" id="UP001364617"/>
    </source>
</evidence>
<dbReference type="PANTHER" id="PTHR23039:SF6">
    <property type="entry name" value="SIMILAR TO MKIAA1522 PROTEIN"/>
    <property type="match status" value="1"/>
</dbReference>
<feature type="compositionally biased region" description="Polar residues" evidence="1">
    <location>
        <begin position="1415"/>
        <end position="1432"/>
    </location>
</feature>
<feature type="region of interest" description="Disordered" evidence="1">
    <location>
        <begin position="926"/>
        <end position="993"/>
    </location>
</feature>
<dbReference type="Proteomes" id="UP001364617">
    <property type="component" value="Unassembled WGS sequence"/>
</dbReference>
<feature type="region of interest" description="Disordered" evidence="1">
    <location>
        <begin position="1362"/>
        <end position="1387"/>
    </location>
</feature>
<feature type="region of interest" description="Disordered" evidence="1">
    <location>
        <begin position="365"/>
        <end position="419"/>
    </location>
</feature>